<dbReference type="InterPro" id="IPR012854">
    <property type="entry name" value="Cu_amine_oxidase-like_N"/>
</dbReference>
<dbReference type="Gene3D" id="3.60.15.10">
    <property type="entry name" value="Ribonuclease Z/Hydroxyacylglutathione hydrolase-like"/>
    <property type="match status" value="1"/>
</dbReference>
<dbReference type="Pfam" id="PF07833">
    <property type="entry name" value="Cu_amine_oxidN1"/>
    <property type="match status" value="1"/>
</dbReference>
<proteinExistence type="predicted"/>
<dbReference type="InterPro" id="IPR036582">
    <property type="entry name" value="Mao_N_sf"/>
</dbReference>
<dbReference type="EMBL" id="WBXO01000008">
    <property type="protein sequence ID" value="KAB2952009.1"/>
    <property type="molecule type" value="Genomic_DNA"/>
</dbReference>
<reference evidence="3 4" key="1">
    <citation type="submission" date="2019-10" db="EMBL/GenBank/DDBJ databases">
        <title>Whole-genome sequence of the extremophile Heliorestis acidaminivorans DSM 24790.</title>
        <authorList>
            <person name="Kyndt J.A."/>
            <person name="Meyer T.E."/>
        </authorList>
    </citation>
    <scope>NUCLEOTIDE SEQUENCE [LARGE SCALE GENOMIC DNA]</scope>
    <source>
        <strain evidence="3 4">DSM 24790</strain>
    </source>
</reference>
<sequence length="516" mass="56580">MVVYRRTLSKEVVFMRSYRWFLVVMLAVFLFATPSMASGISVIVNDSQVDFGDVPPQIVDNRTLVPLRATFEALGASLEWIGEEQKVIAFRGNNQIELVIGANRAFVNGNTVKLDVPAKIINGRTLVPLRFIGEALGDDVRWDGQKRAAIITSKAVFIEAPSSGEKDKLKDMTVHFIDVGQGDSIFVISPNGATMLIDTGTQTAGQKVVSYLKKAGITSIDKIVATHPHADHIGGMQAIFDNFEVKKVYDSGFPHTSQTYENFLITVDEKNIPFEIAHRGNKINLDPDLDIMILHPGTTMGDANNNSIVLKVTYGQVSYLFTGDAEKEAEEIMLEYVGNQLNSTVLKVGHHGSSTSTTKLFLDAVKPKVAVIQVGEGNSYGHPTNEVLNRLYNASVNVFRNDIHGTVVIATNGQTYSVKTEKQITQPVLPVQAPIAQPIINTDSVSVPSTQERLININTADYELLQKITGVGPAIAKNIIDYREKHGAFTSIEQIKRVSGIGDARFEAMKHQITVN</sequence>
<dbReference type="GO" id="GO:0006281">
    <property type="term" value="P:DNA repair"/>
    <property type="evidence" value="ECO:0007669"/>
    <property type="project" value="InterPro"/>
</dbReference>
<dbReference type="SMART" id="SM00849">
    <property type="entry name" value="Lactamase_B"/>
    <property type="match status" value="1"/>
</dbReference>
<dbReference type="SUPFAM" id="SSF55383">
    <property type="entry name" value="Copper amine oxidase, domain N"/>
    <property type="match status" value="1"/>
</dbReference>
<dbReference type="InterPro" id="IPR052159">
    <property type="entry name" value="Competence_DNA_uptake"/>
</dbReference>
<dbReference type="InterPro" id="IPR003583">
    <property type="entry name" value="Hlx-hairpin-Hlx_DNA-bd_motif"/>
</dbReference>
<dbReference type="SMART" id="SM00278">
    <property type="entry name" value="HhH1"/>
    <property type="match status" value="2"/>
</dbReference>
<keyword evidence="4" id="KW-1185">Reference proteome</keyword>
<dbReference type="Pfam" id="PF00753">
    <property type="entry name" value="Lactamase_B"/>
    <property type="match status" value="1"/>
</dbReference>
<dbReference type="Proteomes" id="UP000468766">
    <property type="component" value="Unassembled WGS sequence"/>
</dbReference>
<dbReference type="InterPro" id="IPR036866">
    <property type="entry name" value="RibonucZ/Hydroxyglut_hydro"/>
</dbReference>
<dbReference type="AlphaFoldDB" id="A0A6I0F1G7"/>
<evidence type="ECO:0000313" key="3">
    <source>
        <dbReference type="EMBL" id="KAB2952009.1"/>
    </source>
</evidence>
<dbReference type="InterPro" id="IPR004509">
    <property type="entry name" value="Competence_ComEA_HhH"/>
</dbReference>
<dbReference type="NCBIfam" id="TIGR00426">
    <property type="entry name" value="competence protein ComEA helix-hairpin-helix repeat region"/>
    <property type="match status" value="1"/>
</dbReference>
<dbReference type="SUPFAM" id="SSF47781">
    <property type="entry name" value="RuvA domain 2-like"/>
    <property type="match status" value="1"/>
</dbReference>
<dbReference type="GO" id="GO:0003677">
    <property type="term" value="F:DNA binding"/>
    <property type="evidence" value="ECO:0007669"/>
    <property type="project" value="InterPro"/>
</dbReference>
<dbReference type="PANTHER" id="PTHR30619:SF7">
    <property type="entry name" value="BETA-LACTAMASE DOMAIN PROTEIN"/>
    <property type="match status" value="1"/>
</dbReference>
<keyword evidence="3" id="KW-0378">Hydrolase</keyword>
<feature type="domain" description="Metallo-beta-lactamase" evidence="2">
    <location>
        <begin position="181"/>
        <end position="376"/>
    </location>
</feature>
<evidence type="ECO:0000259" key="1">
    <source>
        <dbReference type="SMART" id="SM00278"/>
    </source>
</evidence>
<gene>
    <name evidence="3" type="ORF">F9B85_10660</name>
</gene>
<evidence type="ECO:0000313" key="4">
    <source>
        <dbReference type="Proteomes" id="UP000468766"/>
    </source>
</evidence>
<name>A0A6I0F1G7_9FIRM</name>
<accession>A0A6I0F1G7</accession>
<dbReference type="Gene3D" id="3.30.457.10">
    <property type="entry name" value="Copper amine oxidase-like, N-terminal domain"/>
    <property type="match status" value="1"/>
</dbReference>
<dbReference type="GO" id="GO:0016787">
    <property type="term" value="F:hydrolase activity"/>
    <property type="evidence" value="ECO:0007669"/>
    <property type="project" value="UniProtKB-KW"/>
</dbReference>
<dbReference type="SUPFAM" id="SSF56281">
    <property type="entry name" value="Metallo-hydrolase/oxidoreductase"/>
    <property type="match status" value="1"/>
</dbReference>
<feature type="domain" description="Helix-hairpin-helix DNA-binding motif class 1" evidence="1">
    <location>
        <begin position="463"/>
        <end position="482"/>
    </location>
</feature>
<dbReference type="InterPro" id="IPR010994">
    <property type="entry name" value="RuvA_2-like"/>
</dbReference>
<feature type="domain" description="Helix-hairpin-helix DNA-binding motif class 1" evidence="1">
    <location>
        <begin position="493"/>
        <end position="512"/>
    </location>
</feature>
<dbReference type="PANTHER" id="PTHR30619">
    <property type="entry name" value="DNA INTERNALIZATION/COMPETENCE PROTEIN COMEC/REC2"/>
    <property type="match status" value="1"/>
</dbReference>
<dbReference type="OrthoDB" id="9761531at2"/>
<dbReference type="InterPro" id="IPR035681">
    <property type="entry name" value="ComA-like_MBL"/>
</dbReference>
<dbReference type="CDD" id="cd07731">
    <property type="entry name" value="ComA-like_MBL-fold"/>
    <property type="match status" value="1"/>
</dbReference>
<dbReference type="InterPro" id="IPR001279">
    <property type="entry name" value="Metallo-B-lactamas"/>
</dbReference>
<protein>
    <submittedName>
        <fullName evidence="3">MBL fold metallo-hydrolase</fullName>
    </submittedName>
</protein>
<comment type="caution">
    <text evidence="3">The sequence shown here is derived from an EMBL/GenBank/DDBJ whole genome shotgun (WGS) entry which is preliminary data.</text>
</comment>
<evidence type="ECO:0000259" key="2">
    <source>
        <dbReference type="SMART" id="SM00849"/>
    </source>
</evidence>
<dbReference type="Gene3D" id="1.10.150.280">
    <property type="entry name" value="AF1531-like domain"/>
    <property type="match status" value="1"/>
</dbReference>
<organism evidence="3 4">
    <name type="scientific">Heliorestis acidaminivorans</name>
    <dbReference type="NCBI Taxonomy" id="553427"/>
    <lineage>
        <taxon>Bacteria</taxon>
        <taxon>Bacillati</taxon>
        <taxon>Bacillota</taxon>
        <taxon>Clostridia</taxon>
        <taxon>Eubacteriales</taxon>
        <taxon>Heliobacteriaceae</taxon>
        <taxon>Heliorestis</taxon>
    </lineage>
</organism>
<dbReference type="Pfam" id="PF12836">
    <property type="entry name" value="HHH_3"/>
    <property type="match status" value="1"/>
</dbReference>